<feature type="transmembrane region" description="Helical" evidence="1">
    <location>
        <begin position="55"/>
        <end position="75"/>
    </location>
</feature>
<feature type="transmembrane region" description="Helical" evidence="1">
    <location>
        <begin position="141"/>
        <end position="163"/>
    </location>
</feature>
<evidence type="ECO:0000313" key="3">
    <source>
        <dbReference type="EMBL" id="RRB01146.1"/>
    </source>
</evidence>
<feature type="transmembrane region" description="Helical" evidence="1">
    <location>
        <begin position="87"/>
        <end position="107"/>
    </location>
</feature>
<comment type="caution">
    <text evidence="3">The sequence shown here is derived from an EMBL/GenBank/DDBJ whole genome shotgun (WGS) entry which is preliminary data.</text>
</comment>
<gene>
    <name evidence="3" type="ORF">EHT25_23515</name>
</gene>
<dbReference type="RefSeq" id="WP_124877608.1">
    <property type="nucleotide sequence ID" value="NZ_RQJO01000010.1"/>
</dbReference>
<dbReference type="InterPro" id="IPR010559">
    <property type="entry name" value="Sig_transdc_His_kin_internal"/>
</dbReference>
<dbReference type="GO" id="GO:0016020">
    <property type="term" value="C:membrane"/>
    <property type="evidence" value="ECO:0007669"/>
    <property type="project" value="InterPro"/>
</dbReference>
<evidence type="ECO:0000256" key="1">
    <source>
        <dbReference type="SAM" id="Phobius"/>
    </source>
</evidence>
<feature type="domain" description="Signal transduction histidine kinase internal region" evidence="2">
    <location>
        <begin position="187"/>
        <end position="265"/>
    </location>
</feature>
<keyword evidence="1" id="KW-0812">Transmembrane</keyword>
<dbReference type="EMBL" id="RQJO01000010">
    <property type="protein sequence ID" value="RRB01146.1"/>
    <property type="molecule type" value="Genomic_DNA"/>
</dbReference>
<dbReference type="Pfam" id="PF06580">
    <property type="entry name" value="His_kinase"/>
    <property type="match status" value="1"/>
</dbReference>
<keyword evidence="3" id="KW-0808">Transferase</keyword>
<dbReference type="InterPro" id="IPR050640">
    <property type="entry name" value="Bact_2-comp_sensor_kinase"/>
</dbReference>
<keyword evidence="4" id="KW-1185">Reference proteome</keyword>
<dbReference type="PANTHER" id="PTHR34220:SF7">
    <property type="entry name" value="SENSOR HISTIDINE KINASE YPDA"/>
    <property type="match status" value="1"/>
</dbReference>
<evidence type="ECO:0000313" key="4">
    <source>
        <dbReference type="Proteomes" id="UP000271925"/>
    </source>
</evidence>
<evidence type="ECO:0000259" key="2">
    <source>
        <dbReference type="Pfam" id="PF06580"/>
    </source>
</evidence>
<sequence length="373" mass="43500">MPSRVYLHRVKALKQFWERSLTDLPYRVALHVGFWLVLFSVGMRENVVVRITWQQHYAVTLVGMGLALFLFYPLVYGIVPLLKTRNWLAALASLIAYYLLAVLWRTYHIQLILNWYNLKKAGVVGQDFWQMVIQNQFQPMVLVQTFFSSLTSLAQIILIPILLKFIRDAYRSQLQQAWLAQQNTELQLSTLKAQLNPHFFFNTLNNLQSFIIQNEKDRSVDLLTRLADFMRTSLYDCTREYISMQMELELLTNYVTIERVRFDEQAAISFQFRNADPDYPIPPHVFLPFIENTFKHGGSLPTARIHIAIELFNDPEKLVLTTQNTCRPDAGTPGGIGLPNVRKRLAHYFPGRYTLHIEQTGDMYRVELHIQKA</sequence>
<keyword evidence="1" id="KW-0472">Membrane</keyword>
<dbReference type="AlphaFoldDB" id="A0A3P1BJP4"/>
<reference evidence="3 4" key="1">
    <citation type="submission" date="2018-11" db="EMBL/GenBank/DDBJ databases">
        <authorList>
            <person name="Zhou Z."/>
            <person name="Wang G."/>
        </authorList>
    </citation>
    <scope>NUCLEOTIDE SEQUENCE [LARGE SCALE GENOMIC DNA]</scope>
    <source>
        <strain evidence="3 4">KCTC52004</strain>
    </source>
</reference>
<dbReference type="Proteomes" id="UP000271925">
    <property type="component" value="Unassembled WGS sequence"/>
</dbReference>
<name>A0A3P1BJP4_9BACT</name>
<keyword evidence="3" id="KW-0418">Kinase</keyword>
<dbReference type="OrthoDB" id="9792992at2"/>
<protein>
    <submittedName>
        <fullName evidence="3">Histidine kinase</fullName>
    </submittedName>
</protein>
<dbReference type="PANTHER" id="PTHR34220">
    <property type="entry name" value="SENSOR HISTIDINE KINASE YPDA"/>
    <property type="match status" value="1"/>
</dbReference>
<keyword evidence="1" id="KW-1133">Transmembrane helix</keyword>
<feature type="transmembrane region" description="Helical" evidence="1">
    <location>
        <begin position="24"/>
        <end position="43"/>
    </location>
</feature>
<dbReference type="GO" id="GO:0000155">
    <property type="term" value="F:phosphorelay sensor kinase activity"/>
    <property type="evidence" value="ECO:0007669"/>
    <property type="project" value="InterPro"/>
</dbReference>
<accession>A0A3P1BJP4</accession>
<dbReference type="Gene3D" id="3.30.565.10">
    <property type="entry name" value="Histidine kinase-like ATPase, C-terminal domain"/>
    <property type="match status" value="1"/>
</dbReference>
<organism evidence="3 4">
    <name type="scientific">Larkinella rosea</name>
    <dbReference type="NCBI Taxonomy" id="2025312"/>
    <lineage>
        <taxon>Bacteria</taxon>
        <taxon>Pseudomonadati</taxon>
        <taxon>Bacteroidota</taxon>
        <taxon>Cytophagia</taxon>
        <taxon>Cytophagales</taxon>
        <taxon>Spirosomataceae</taxon>
        <taxon>Larkinella</taxon>
    </lineage>
</organism>
<proteinExistence type="predicted"/>
<dbReference type="InterPro" id="IPR036890">
    <property type="entry name" value="HATPase_C_sf"/>
</dbReference>